<organism evidence="5 6">
    <name type="scientific">Pseudochryseolinea flava</name>
    <dbReference type="NCBI Taxonomy" id="2059302"/>
    <lineage>
        <taxon>Bacteria</taxon>
        <taxon>Pseudomonadati</taxon>
        <taxon>Bacteroidota</taxon>
        <taxon>Cytophagia</taxon>
        <taxon>Cytophagales</taxon>
        <taxon>Fulvivirgaceae</taxon>
        <taxon>Pseudochryseolinea</taxon>
    </lineage>
</organism>
<keyword evidence="5" id="KW-0645">Protease</keyword>
<evidence type="ECO:0000259" key="2">
    <source>
        <dbReference type="Pfam" id="PF16313"/>
    </source>
</evidence>
<dbReference type="SUPFAM" id="SSF55486">
    <property type="entry name" value="Metalloproteases ('zincins'), catalytic domain"/>
    <property type="match status" value="1"/>
</dbReference>
<dbReference type="CDD" id="cd04276">
    <property type="entry name" value="ZnMc_MMP_like_2"/>
    <property type="match status" value="1"/>
</dbReference>
<dbReference type="PANTHER" id="PTHR38478:SF1">
    <property type="entry name" value="ZINC DEPENDENT METALLOPROTEASE DOMAIN LIPOPROTEIN"/>
    <property type="match status" value="1"/>
</dbReference>
<dbReference type="Pfam" id="PF16313">
    <property type="entry name" value="DUF4953"/>
    <property type="match status" value="1"/>
</dbReference>
<reference evidence="5 6" key="1">
    <citation type="submission" date="2018-06" db="EMBL/GenBank/DDBJ databases">
        <title>Chryseolinea flavus sp. nov., a member of the phylum Bacteroidetes isolated from soil.</title>
        <authorList>
            <person name="Li Y."/>
            <person name="Wang J."/>
        </authorList>
    </citation>
    <scope>NUCLEOTIDE SEQUENCE [LARGE SCALE GENOMIC DNA]</scope>
    <source>
        <strain evidence="5 6">SDU1-6</strain>
    </source>
</reference>
<dbReference type="GO" id="GO:0008237">
    <property type="term" value="F:metallopeptidase activity"/>
    <property type="evidence" value="ECO:0007669"/>
    <property type="project" value="UniProtKB-KW"/>
</dbReference>
<accession>A0A364Y8C0</accession>
<feature type="domain" description="EcxA zinc-binding" evidence="2">
    <location>
        <begin position="432"/>
        <end position="738"/>
    </location>
</feature>
<feature type="compositionally biased region" description="Basic and acidic residues" evidence="1">
    <location>
        <begin position="34"/>
        <end position="52"/>
    </location>
</feature>
<dbReference type="Proteomes" id="UP000251889">
    <property type="component" value="Unassembled WGS sequence"/>
</dbReference>
<evidence type="ECO:0000313" key="5">
    <source>
        <dbReference type="EMBL" id="RAW03331.1"/>
    </source>
</evidence>
<keyword evidence="5" id="KW-0482">Metalloprotease</keyword>
<dbReference type="InterPro" id="IPR034032">
    <property type="entry name" value="Zn_MMP-like_bac"/>
</dbReference>
<proteinExistence type="predicted"/>
<dbReference type="EMBL" id="QMFY01000001">
    <property type="protein sequence ID" value="RAW03331.1"/>
    <property type="molecule type" value="Genomic_DNA"/>
</dbReference>
<comment type="caution">
    <text evidence="5">The sequence shown here is derived from an EMBL/GenBank/DDBJ whole genome shotgun (WGS) entry which is preliminary data.</text>
</comment>
<feature type="domain" description="DUF5118" evidence="4">
    <location>
        <begin position="56"/>
        <end position="104"/>
    </location>
</feature>
<dbReference type="GO" id="GO:0006508">
    <property type="term" value="P:proteolysis"/>
    <property type="evidence" value="ECO:0007669"/>
    <property type="project" value="UniProtKB-KW"/>
</dbReference>
<dbReference type="OrthoDB" id="9776599at2"/>
<evidence type="ECO:0000256" key="1">
    <source>
        <dbReference type="SAM" id="MobiDB-lite"/>
    </source>
</evidence>
<dbReference type="Pfam" id="PF17162">
    <property type="entry name" value="DUF5118"/>
    <property type="match status" value="1"/>
</dbReference>
<dbReference type="PANTHER" id="PTHR38478">
    <property type="entry name" value="PEPTIDASE M1A AND M12B"/>
    <property type="match status" value="1"/>
</dbReference>
<gene>
    <name evidence="5" type="ORF">DQQ10_04400</name>
</gene>
<dbReference type="InterPro" id="IPR032534">
    <property type="entry name" value="EcxA_zinc-bd"/>
</dbReference>
<feature type="region of interest" description="Disordered" evidence="1">
    <location>
        <begin position="29"/>
        <end position="52"/>
    </location>
</feature>
<name>A0A364Y8C0_9BACT</name>
<sequence length="834" mass="94669">MSFRATGFVAGLFLFIVLFGANPAFSQKKKKKSDTKTADTPAAEKKEEKKDAGGIQPYDKVITNKAKTDDGLFKVHRIDDKYFYEIPDSLLLREMLMVTRIARTAENIGYGGENIRNQVLRWQQKEKKILLRIVSFNNVANDSLPIAQSVKNSNFEPIVQSFDIKAYGPDSSIVIEVTSLFNKDVPALGFDDARRKQYKVTSLDDSRSFIENIRSFPINVENRHVLTYKASEPPSNASTGSISLEINNSMILLPKIPMKPRLNDQRVGFFSQTQTDYGREDQKASATTYIRRWRLEPKDLEAYKRGELVEPKKQIVYYIDPATPAKWKPYLKQGVNDWNKAFEAAGFKNAIVAKDAPTAAEDPDWSPEDARYSVIRYFASNIQNAYGPHVADPRSGEIIESDIGWYHNVMNLLRNWYFIQTAAVNPDARAVQFKDEIMGQLIRFVSSHEVGHTLGLPHNFGSSYAYPVDSLRSASFTKSKGTAPSIMDYARFNYVAQPGDKDVAYMPNIGEYDMFSIKWGYTYLPNAKTADDEKETLNKWIIEKADNPVYFYGRQTFNPIDPRSQSEDLGNDAVKASTYGVANLKRIIPNLIKWTSQNGKDYDDLNELYGQVLVQWNRYNGHVRSSIGGVYETFKSYEQQGQVFTPVPKKIQQAAMAYLQKETFATPTWMLDQEILKRIEHAGALDRVRNYQAGNVNQLLESSRLARLLEAEAALGKQTYTILDLFNDLRTGLWSELPTGKTVDAYRRNLQRAHIERLEFLMKEEPEAPAAGVRSFAGYTPIDISQSDIRPVVRAELKKLKALIAGAIARTADPLSKYHFEDCLERINNILDPK</sequence>
<dbReference type="InterPro" id="IPR033413">
    <property type="entry name" value="DUF5117"/>
</dbReference>
<dbReference type="AlphaFoldDB" id="A0A364Y8C0"/>
<evidence type="ECO:0000259" key="3">
    <source>
        <dbReference type="Pfam" id="PF17148"/>
    </source>
</evidence>
<feature type="domain" description="DUF5117" evidence="3">
    <location>
        <begin position="112"/>
        <end position="298"/>
    </location>
</feature>
<evidence type="ECO:0000313" key="6">
    <source>
        <dbReference type="Proteomes" id="UP000251889"/>
    </source>
</evidence>
<keyword evidence="6" id="KW-1185">Reference proteome</keyword>
<keyword evidence="5" id="KW-0378">Hydrolase</keyword>
<dbReference type="RefSeq" id="WP_112745546.1">
    <property type="nucleotide sequence ID" value="NZ_QMFY01000001.1"/>
</dbReference>
<dbReference type="InterPro" id="IPR033428">
    <property type="entry name" value="DUF5118"/>
</dbReference>
<dbReference type="Pfam" id="PF17148">
    <property type="entry name" value="DUF5117"/>
    <property type="match status" value="1"/>
</dbReference>
<protein>
    <submittedName>
        <fullName evidence="5">Zinc-dependent metalloprotease</fullName>
    </submittedName>
</protein>
<evidence type="ECO:0000259" key="4">
    <source>
        <dbReference type="Pfam" id="PF17162"/>
    </source>
</evidence>